<proteinExistence type="predicted"/>
<dbReference type="PANTHER" id="PTHR33490:SF3">
    <property type="entry name" value="CONSERVED INTEGRAL MEMBRANE PROTEIN"/>
    <property type="match status" value="1"/>
</dbReference>
<dbReference type="KEGG" id="pfo:Pfl01_4183"/>
<feature type="domain" description="Transglutaminase-like" evidence="1">
    <location>
        <begin position="46"/>
        <end position="161"/>
    </location>
</feature>
<organism evidence="2 3">
    <name type="scientific">Pseudomonas fluorescens (strain Pf0-1)</name>
    <dbReference type="NCBI Taxonomy" id="205922"/>
    <lineage>
        <taxon>Bacteria</taxon>
        <taxon>Pseudomonadati</taxon>
        <taxon>Pseudomonadota</taxon>
        <taxon>Gammaproteobacteria</taxon>
        <taxon>Pseudomonadales</taxon>
        <taxon>Pseudomonadaceae</taxon>
        <taxon>Pseudomonas</taxon>
    </lineage>
</organism>
<dbReference type="EMBL" id="CP000094">
    <property type="protein sequence ID" value="ABA75920.1"/>
    <property type="molecule type" value="Genomic_DNA"/>
</dbReference>
<dbReference type="InterPro" id="IPR002931">
    <property type="entry name" value="Transglutaminase-like"/>
</dbReference>
<dbReference type="Proteomes" id="UP000002704">
    <property type="component" value="Chromosome"/>
</dbReference>
<dbReference type="HOGENOM" id="CLU_087197_0_0_6"/>
<dbReference type="Gene3D" id="3.10.620.30">
    <property type="match status" value="1"/>
</dbReference>
<dbReference type="eggNOG" id="COG1305">
    <property type="taxonomic scope" value="Bacteria"/>
</dbReference>
<evidence type="ECO:0000313" key="3">
    <source>
        <dbReference type="Proteomes" id="UP000002704"/>
    </source>
</evidence>
<sequence length="244" mass="27551">MFGRNVVISVLNLSLDSGLNQENVVMHEYLSPGRFIDSDHPSVVEFAEQHRGASRDPLAQAISLYYAVREAVRYNMYTFSRDPQTLRGSYALAAGESYCVPKATLLAGCARHCGIPARIGLADVKNHLSTPRLLELLRSEVFAMHGYTELFLNDRWVKATPAFNQKLCEMFNVAPLEFDGMNDSVFHPYNSDGALLMEYLVDHGQFADVPESFFFEHLQKCYPHLFNDQQTPLSSDMRGDVGRF</sequence>
<evidence type="ECO:0000259" key="1">
    <source>
        <dbReference type="Pfam" id="PF01841"/>
    </source>
</evidence>
<dbReference type="AlphaFoldDB" id="Q3K8I4"/>
<dbReference type="PANTHER" id="PTHR33490">
    <property type="entry name" value="BLR5614 PROTEIN-RELATED"/>
    <property type="match status" value="1"/>
</dbReference>
<evidence type="ECO:0000313" key="2">
    <source>
        <dbReference type="EMBL" id="ABA75920.1"/>
    </source>
</evidence>
<accession>Q3K8I4</accession>
<gene>
    <name evidence="2" type="ordered locus">Pfl01_4183</name>
</gene>
<dbReference type="Pfam" id="PF01841">
    <property type="entry name" value="Transglut_core"/>
    <property type="match status" value="1"/>
</dbReference>
<dbReference type="SUPFAM" id="SSF54001">
    <property type="entry name" value="Cysteine proteinases"/>
    <property type="match status" value="1"/>
</dbReference>
<reference evidence="2 3" key="1">
    <citation type="journal article" date="2009" name="Genome Biol.">
        <title>Genomic and genetic analyses of diversity and plant interactions of Pseudomonas fluorescens.</title>
        <authorList>
            <person name="Silby M.W."/>
            <person name="Cerdeno-Tarraga A.M."/>
            <person name="Vernikos G.S."/>
            <person name="Giddens S.R."/>
            <person name="Jackson R.W."/>
            <person name="Preston G.M."/>
            <person name="Zhang X.X."/>
            <person name="Moon C.D."/>
            <person name="Gehrig S.M."/>
            <person name="Godfrey S.A."/>
            <person name="Knight C.G."/>
            <person name="Malone J.G."/>
            <person name="Robinson Z."/>
            <person name="Spiers A.J."/>
            <person name="Harris S."/>
            <person name="Challis G.L."/>
            <person name="Yaxley A.M."/>
            <person name="Harris D."/>
            <person name="Seeger K."/>
            <person name="Murphy L."/>
            <person name="Rutter S."/>
            <person name="Squares R."/>
            <person name="Quail M.A."/>
            <person name="Saunders E."/>
            <person name="Mavromatis K."/>
            <person name="Brettin T.S."/>
            <person name="Bentley S.D."/>
            <person name="Hothersall J."/>
            <person name="Stephens E."/>
            <person name="Thomas C.M."/>
            <person name="Parkhill J."/>
            <person name="Levy S.B."/>
            <person name="Rainey P.B."/>
            <person name="Thomson N.R."/>
        </authorList>
    </citation>
    <scope>NUCLEOTIDE SEQUENCE [LARGE SCALE GENOMIC DNA]</scope>
    <source>
        <strain evidence="2 3">Pf0-1</strain>
    </source>
</reference>
<name>Q3K8I4_PSEPF</name>
<protein>
    <recommendedName>
        <fullName evidence="1">Transglutaminase-like domain-containing protein</fullName>
    </recommendedName>
</protein>
<dbReference type="InterPro" id="IPR038765">
    <property type="entry name" value="Papain-like_cys_pep_sf"/>
</dbReference>